<accession>A0A653DPE3</accession>
<gene>
    <name evidence="2" type="ORF">CALMAC_LOCUS19307</name>
</gene>
<dbReference type="EMBL" id="CAACVG010013590">
    <property type="protein sequence ID" value="VEN62104.1"/>
    <property type="molecule type" value="Genomic_DNA"/>
</dbReference>
<sequence length="223" mass="25268">MFCDPNWIGVQQRRYSSCLYLQLHSFCKIAKWITGFQTKKGRSTRSHLSTTMDETVKIEKSEVEMVGEELDVKTEMKTSTSHIEPVIKSEIDTDGNIERLNHEQTINENQDCNDFPIISNDFIKIENVKDEPEYYVKDAVCYIDTIQLNEELNIKNGICADPDSSSLECKRIKTEDDTGKWNDSVLSLANIVVKADPDASTLHTEFDAKSDSNPSTSAVSTTR</sequence>
<proteinExistence type="predicted"/>
<evidence type="ECO:0000313" key="3">
    <source>
        <dbReference type="Proteomes" id="UP000410492"/>
    </source>
</evidence>
<name>A0A653DPE3_CALMS</name>
<dbReference type="Proteomes" id="UP000410492">
    <property type="component" value="Unassembled WGS sequence"/>
</dbReference>
<evidence type="ECO:0000256" key="1">
    <source>
        <dbReference type="SAM" id="MobiDB-lite"/>
    </source>
</evidence>
<feature type="region of interest" description="Disordered" evidence="1">
    <location>
        <begin position="202"/>
        <end position="223"/>
    </location>
</feature>
<evidence type="ECO:0000313" key="2">
    <source>
        <dbReference type="EMBL" id="VEN62104.1"/>
    </source>
</evidence>
<keyword evidence="3" id="KW-1185">Reference proteome</keyword>
<organism evidence="2 3">
    <name type="scientific">Callosobruchus maculatus</name>
    <name type="common">Southern cowpea weevil</name>
    <name type="synonym">Pulse bruchid</name>
    <dbReference type="NCBI Taxonomy" id="64391"/>
    <lineage>
        <taxon>Eukaryota</taxon>
        <taxon>Metazoa</taxon>
        <taxon>Ecdysozoa</taxon>
        <taxon>Arthropoda</taxon>
        <taxon>Hexapoda</taxon>
        <taxon>Insecta</taxon>
        <taxon>Pterygota</taxon>
        <taxon>Neoptera</taxon>
        <taxon>Endopterygota</taxon>
        <taxon>Coleoptera</taxon>
        <taxon>Polyphaga</taxon>
        <taxon>Cucujiformia</taxon>
        <taxon>Chrysomeloidea</taxon>
        <taxon>Chrysomelidae</taxon>
        <taxon>Bruchinae</taxon>
        <taxon>Bruchini</taxon>
        <taxon>Callosobruchus</taxon>
    </lineage>
</organism>
<reference evidence="2 3" key="1">
    <citation type="submission" date="2019-01" db="EMBL/GenBank/DDBJ databases">
        <authorList>
            <person name="Sayadi A."/>
        </authorList>
    </citation>
    <scope>NUCLEOTIDE SEQUENCE [LARGE SCALE GENOMIC DNA]</scope>
</reference>
<dbReference type="AlphaFoldDB" id="A0A653DPE3"/>
<protein>
    <submittedName>
        <fullName evidence="2">Uncharacterized protein</fullName>
    </submittedName>
</protein>
<feature type="compositionally biased region" description="Polar residues" evidence="1">
    <location>
        <begin position="211"/>
        <end position="223"/>
    </location>
</feature>